<dbReference type="AlphaFoldDB" id="A0A1G7RH42"/>
<keyword evidence="3" id="KW-1185">Reference proteome</keyword>
<dbReference type="InterPro" id="IPR018733">
    <property type="entry name" value="DUF2274"/>
</dbReference>
<accession>A0A1G7RH42</accession>
<feature type="compositionally biased region" description="Basic and acidic residues" evidence="1">
    <location>
        <begin position="77"/>
        <end position="90"/>
    </location>
</feature>
<sequence length="90" mass="9892">MTKLKLGPIHDDKPVKLTVELPADVHRDLCDYAAVLGQQTGQDLEPARLVAPMLDRFMSTDRGFAAARKTGSRANRKKPDPSKPLDTDHG</sequence>
<proteinExistence type="predicted"/>
<gene>
    <name evidence="2" type="ORF">SAMN04489759_104366</name>
</gene>
<reference evidence="3" key="1">
    <citation type="submission" date="2016-10" db="EMBL/GenBank/DDBJ databases">
        <authorList>
            <person name="Varghese N."/>
            <person name="Submissions S."/>
        </authorList>
    </citation>
    <scope>NUCLEOTIDE SEQUENCE [LARGE SCALE GENOMIC DNA]</scope>
    <source>
        <strain evidence="3">DSM 16477</strain>
    </source>
</reference>
<name>A0A1G7RH42_9RHOB</name>
<protein>
    <recommendedName>
        <fullName evidence="4">DUF2274 domain-containing protein</fullName>
    </recommendedName>
</protein>
<dbReference type="Pfam" id="PF10038">
    <property type="entry name" value="DUF2274"/>
    <property type="match status" value="1"/>
</dbReference>
<dbReference type="EMBL" id="FNBP01000004">
    <property type="protein sequence ID" value="SDG09459.1"/>
    <property type="molecule type" value="Genomic_DNA"/>
</dbReference>
<dbReference type="STRING" id="218672.SAMN04489759_104366"/>
<evidence type="ECO:0000256" key="1">
    <source>
        <dbReference type="SAM" id="MobiDB-lite"/>
    </source>
</evidence>
<dbReference type="RefSeq" id="WP_093741887.1">
    <property type="nucleotide sequence ID" value="NZ_FNBP01000004.1"/>
</dbReference>
<dbReference type="OrthoDB" id="9803810at2"/>
<dbReference type="Proteomes" id="UP000199399">
    <property type="component" value="Unassembled WGS sequence"/>
</dbReference>
<feature type="region of interest" description="Disordered" evidence="1">
    <location>
        <begin position="61"/>
        <end position="90"/>
    </location>
</feature>
<organism evidence="2 3">
    <name type="scientific">Sulfitobacter delicatus</name>
    <dbReference type="NCBI Taxonomy" id="218672"/>
    <lineage>
        <taxon>Bacteria</taxon>
        <taxon>Pseudomonadati</taxon>
        <taxon>Pseudomonadota</taxon>
        <taxon>Alphaproteobacteria</taxon>
        <taxon>Rhodobacterales</taxon>
        <taxon>Roseobacteraceae</taxon>
        <taxon>Sulfitobacter</taxon>
    </lineage>
</organism>
<evidence type="ECO:0008006" key="4">
    <source>
        <dbReference type="Google" id="ProtNLM"/>
    </source>
</evidence>
<evidence type="ECO:0000313" key="2">
    <source>
        <dbReference type="EMBL" id="SDG09459.1"/>
    </source>
</evidence>
<evidence type="ECO:0000313" key="3">
    <source>
        <dbReference type="Proteomes" id="UP000199399"/>
    </source>
</evidence>